<keyword evidence="2" id="KW-1185">Reference proteome</keyword>
<accession>A0A2I0JN58</accession>
<reference evidence="1 2" key="1">
    <citation type="submission" date="2017-11" db="EMBL/GenBank/DDBJ databases">
        <title>De-novo sequencing of pomegranate (Punica granatum L.) genome.</title>
        <authorList>
            <person name="Akparov Z."/>
            <person name="Amiraslanov A."/>
            <person name="Hajiyeva S."/>
            <person name="Abbasov M."/>
            <person name="Kaur K."/>
            <person name="Hamwieh A."/>
            <person name="Solovyev V."/>
            <person name="Salamov A."/>
            <person name="Braich B."/>
            <person name="Kosarev P."/>
            <person name="Mahmoud A."/>
            <person name="Hajiyev E."/>
            <person name="Babayeva S."/>
            <person name="Izzatullayeva V."/>
            <person name="Mammadov A."/>
            <person name="Mammadov A."/>
            <person name="Sharifova S."/>
            <person name="Ojaghi J."/>
            <person name="Eynullazada K."/>
            <person name="Bayramov B."/>
            <person name="Abdulazimova A."/>
            <person name="Shahmuradov I."/>
        </authorList>
    </citation>
    <scope>NUCLEOTIDE SEQUENCE [LARGE SCALE GENOMIC DNA]</scope>
    <source>
        <strain evidence="2">cv. AG2017</strain>
        <tissue evidence="1">Leaf</tissue>
    </source>
</reference>
<dbReference type="Proteomes" id="UP000233551">
    <property type="component" value="Unassembled WGS sequence"/>
</dbReference>
<proteinExistence type="predicted"/>
<gene>
    <name evidence="1" type="ORF">CRG98_021893</name>
</gene>
<dbReference type="AlphaFoldDB" id="A0A2I0JN58"/>
<sequence>MDVTRTHGLEVSRFLWNPTRVSCVHHVFSSASNEDERDFQASKEYILRFYRWSLSAHEDFTGSPQPEGSTLYAAFSTLSNSSISASFKGSSPKHALSYRNAIRSWHLRTLPWRGPERGPVEVPTHLRIDTSTRLSPRIGAFYGNGDLRPERDGRST</sequence>
<dbReference type="EMBL" id="PGOL01001491">
    <property type="protein sequence ID" value="PKI57715.1"/>
    <property type="molecule type" value="Genomic_DNA"/>
</dbReference>
<comment type="caution">
    <text evidence="1">The sequence shown here is derived from an EMBL/GenBank/DDBJ whole genome shotgun (WGS) entry which is preliminary data.</text>
</comment>
<evidence type="ECO:0000313" key="2">
    <source>
        <dbReference type="Proteomes" id="UP000233551"/>
    </source>
</evidence>
<name>A0A2I0JN58_PUNGR</name>
<protein>
    <submittedName>
        <fullName evidence="1">Uncharacterized protein</fullName>
    </submittedName>
</protein>
<evidence type="ECO:0000313" key="1">
    <source>
        <dbReference type="EMBL" id="PKI57715.1"/>
    </source>
</evidence>
<organism evidence="1 2">
    <name type="scientific">Punica granatum</name>
    <name type="common">Pomegranate</name>
    <dbReference type="NCBI Taxonomy" id="22663"/>
    <lineage>
        <taxon>Eukaryota</taxon>
        <taxon>Viridiplantae</taxon>
        <taxon>Streptophyta</taxon>
        <taxon>Embryophyta</taxon>
        <taxon>Tracheophyta</taxon>
        <taxon>Spermatophyta</taxon>
        <taxon>Magnoliopsida</taxon>
        <taxon>eudicotyledons</taxon>
        <taxon>Gunneridae</taxon>
        <taxon>Pentapetalae</taxon>
        <taxon>rosids</taxon>
        <taxon>malvids</taxon>
        <taxon>Myrtales</taxon>
        <taxon>Lythraceae</taxon>
        <taxon>Punica</taxon>
    </lineage>
</organism>